<dbReference type="Proteomes" id="UP000812277">
    <property type="component" value="Unassembled WGS sequence"/>
</dbReference>
<sequence>MDTSYDVAVLGAGIAGGSMAKALADKGWRTILIDRQRFPRHKVCGEFLSPESLRSLRSLGLLDAVTSLGPCGIQRARLILSHGAVLDIPLPGTTFGVSRYALDSALHDAARGAGADIRTAASVSSLYPREGGYSIETKQESGDVTYYARAVIAAWGAQRRAGIVHPAAGTGGPVKKKAYVGIKSHYTGIEMEPVVELYFFSGGYLGICPVEGERINVAALLTREAIRHADKSVAGIIDYAASRNRRLYERLKHAFPVPGTQCSVAPVDTGRKLMTWDSIPVAGDASVMIPPLCGDGMSMALRSAQLCANLGHCYLRGELTMDGWKEEYSAVMEREFTGPIGWGRVLQGLLGVPLLPRLFAGVHFAAPGLARKLVQLTRLNI</sequence>
<proteinExistence type="predicted"/>
<evidence type="ECO:0000313" key="3">
    <source>
        <dbReference type="Proteomes" id="UP000812277"/>
    </source>
</evidence>
<dbReference type="InterPro" id="IPR036188">
    <property type="entry name" value="FAD/NAD-bd_sf"/>
</dbReference>
<evidence type="ECO:0000313" key="2">
    <source>
        <dbReference type="EMBL" id="MBW7477094.1"/>
    </source>
</evidence>
<keyword evidence="3" id="KW-1185">Reference proteome</keyword>
<keyword evidence="2" id="KW-0560">Oxidoreductase</keyword>
<comment type="caution">
    <text evidence="2">The sequence shown here is derived from an EMBL/GenBank/DDBJ whole genome shotgun (WGS) entry which is preliminary data.</text>
</comment>
<dbReference type="InterPro" id="IPR050407">
    <property type="entry name" value="Geranylgeranyl_reductase"/>
</dbReference>
<dbReference type="EMBL" id="JAHZIJ010000020">
    <property type="protein sequence ID" value="MBW7477094.1"/>
    <property type="molecule type" value="Genomic_DNA"/>
</dbReference>
<evidence type="ECO:0000259" key="1">
    <source>
        <dbReference type="Pfam" id="PF01494"/>
    </source>
</evidence>
<dbReference type="InterPro" id="IPR002938">
    <property type="entry name" value="FAD-bd"/>
</dbReference>
<dbReference type="PANTHER" id="PTHR42685">
    <property type="entry name" value="GERANYLGERANYL DIPHOSPHATE REDUCTASE"/>
    <property type="match status" value="1"/>
</dbReference>
<dbReference type="PANTHER" id="PTHR42685:SF22">
    <property type="entry name" value="CONDITIONED MEDIUM FACTOR RECEPTOR 1"/>
    <property type="match status" value="1"/>
</dbReference>
<feature type="domain" description="FAD-binding" evidence="1">
    <location>
        <begin position="5"/>
        <end position="313"/>
    </location>
</feature>
<gene>
    <name evidence="2" type="ORF">K0T92_20455</name>
</gene>
<name>A0ABS7DAW9_9BACL</name>
<dbReference type="SUPFAM" id="SSF51905">
    <property type="entry name" value="FAD/NAD(P)-binding domain"/>
    <property type="match status" value="1"/>
</dbReference>
<dbReference type="GO" id="GO:0004497">
    <property type="term" value="F:monooxygenase activity"/>
    <property type="evidence" value="ECO:0007669"/>
    <property type="project" value="UniProtKB-KW"/>
</dbReference>
<reference evidence="2 3" key="1">
    <citation type="submission" date="2021-07" db="EMBL/GenBank/DDBJ databases">
        <title>Paenibacillus radiodurans sp. nov., isolated from the southeastern edge of Tengger Desert.</title>
        <authorList>
            <person name="Zhang G."/>
        </authorList>
    </citation>
    <scope>NUCLEOTIDE SEQUENCE [LARGE SCALE GENOMIC DNA]</scope>
    <source>
        <strain evidence="2 3">DT7-4</strain>
    </source>
</reference>
<organism evidence="2 3">
    <name type="scientific">Paenibacillus oenotherae</name>
    <dbReference type="NCBI Taxonomy" id="1435645"/>
    <lineage>
        <taxon>Bacteria</taxon>
        <taxon>Bacillati</taxon>
        <taxon>Bacillota</taxon>
        <taxon>Bacilli</taxon>
        <taxon>Bacillales</taxon>
        <taxon>Paenibacillaceae</taxon>
        <taxon>Paenibacillus</taxon>
    </lineage>
</organism>
<dbReference type="Gene3D" id="3.50.50.60">
    <property type="entry name" value="FAD/NAD(P)-binding domain"/>
    <property type="match status" value="1"/>
</dbReference>
<dbReference type="PRINTS" id="PR00420">
    <property type="entry name" value="RNGMNOXGNASE"/>
</dbReference>
<protein>
    <submittedName>
        <fullName evidence="2">FAD-dependent monooxygenase</fullName>
    </submittedName>
</protein>
<accession>A0ABS7DAW9</accession>
<dbReference type="Pfam" id="PF01494">
    <property type="entry name" value="FAD_binding_3"/>
    <property type="match status" value="1"/>
</dbReference>
<keyword evidence="2" id="KW-0503">Monooxygenase</keyword>